<name>A0A0F7WVV7_CHLPN</name>
<dbReference type="AlphaFoldDB" id="A0A0F7WVV7"/>
<organism evidence="1">
    <name type="scientific">Chlamydia pneumoniae</name>
    <name type="common">Chlamydophila pneumoniae</name>
    <dbReference type="NCBI Taxonomy" id="83558"/>
    <lineage>
        <taxon>Bacteria</taxon>
        <taxon>Pseudomonadati</taxon>
        <taxon>Chlamydiota</taxon>
        <taxon>Chlamydiia</taxon>
        <taxon>Chlamydiales</taxon>
        <taxon>Chlamydiaceae</taxon>
        <taxon>Chlamydia/Chlamydophila group</taxon>
        <taxon>Chlamydia</taxon>
    </lineage>
</organism>
<accession>A0A0F7WVV7</accession>
<gene>
    <name evidence="1" type="ORF">BN1224_DC9_BP_00020</name>
</gene>
<sequence length="81" mass="9620">MRFRNIKKSLIFIKRIRYSQSGKEQKGARPFFKKSITSSLVILLLEAIFNENFSSIIQDNFNKNFKNKNISINRIFVEFTI</sequence>
<proteinExistence type="predicted"/>
<reference evidence="1" key="1">
    <citation type="submission" date="2015-05" db="EMBL/GenBank/DDBJ databases">
        <authorList>
            <person name="Rattei Thomas"/>
        </authorList>
    </citation>
    <scope>NUCLEOTIDE SEQUENCE</scope>
    <source>
        <strain evidence="1">DC9</strain>
    </source>
</reference>
<evidence type="ECO:0000313" key="1">
    <source>
        <dbReference type="EMBL" id="CRI42464.1"/>
    </source>
</evidence>
<protein>
    <submittedName>
        <fullName evidence="1">Uncharacterized protein</fullName>
    </submittedName>
</protein>
<dbReference type="EMBL" id="LN847046">
    <property type="protein sequence ID" value="CRI42464.1"/>
    <property type="molecule type" value="Genomic_DNA"/>
</dbReference>